<accession>A0A428ZQU4</accession>
<evidence type="ECO:0000256" key="1">
    <source>
        <dbReference type="ARBA" id="ARBA00008812"/>
    </source>
</evidence>
<name>A0A428ZQU4_KIBAR</name>
<dbReference type="InterPro" id="IPR007372">
    <property type="entry name" value="Lipid/polyisoprenoid-bd_YceI"/>
</dbReference>
<feature type="region of interest" description="Disordered" evidence="2">
    <location>
        <begin position="1"/>
        <end position="21"/>
    </location>
</feature>
<gene>
    <name evidence="4" type="ORF">DMH04_02840</name>
</gene>
<sequence>MRAARPGLSWPGQPHSASEATMTDTLTLCPDRCVIEVTPRMLGLPLTRARFRARDGELTDSMSITVEAASLKTPLLGRALRGHKGLSAKRYPTIAFQAQRAGDDFTGTVRVRQTDCVLTLRTKTISVDQDTVIIWGRGRIGRSQPRTRRLNLPARLLGRRRLHVEIAAEFTR</sequence>
<reference evidence="4 5" key="1">
    <citation type="submission" date="2018-05" db="EMBL/GenBank/DDBJ databases">
        <title>Evolution of GPA BGCs.</title>
        <authorList>
            <person name="Waglechner N."/>
            <person name="Wright G.D."/>
        </authorList>
    </citation>
    <scope>NUCLEOTIDE SEQUENCE [LARGE SCALE GENOMIC DNA]</scope>
    <source>
        <strain evidence="4 5">A82846</strain>
    </source>
</reference>
<dbReference type="EMBL" id="QHKI01000002">
    <property type="protein sequence ID" value="RSM90427.1"/>
    <property type="molecule type" value="Genomic_DNA"/>
</dbReference>
<evidence type="ECO:0000313" key="5">
    <source>
        <dbReference type="Proteomes" id="UP000287547"/>
    </source>
</evidence>
<dbReference type="InterPro" id="IPR036761">
    <property type="entry name" value="TTHA0802/YceI-like_sf"/>
</dbReference>
<comment type="caution">
    <text evidence="4">The sequence shown here is derived from an EMBL/GenBank/DDBJ whole genome shotgun (WGS) entry which is preliminary data.</text>
</comment>
<dbReference type="AlphaFoldDB" id="A0A428ZQU4"/>
<evidence type="ECO:0000256" key="2">
    <source>
        <dbReference type="SAM" id="MobiDB-lite"/>
    </source>
</evidence>
<dbReference type="Pfam" id="PF04264">
    <property type="entry name" value="YceI"/>
    <property type="match status" value="1"/>
</dbReference>
<feature type="domain" description="Lipid/polyisoprenoid-binding YceI-like" evidence="3">
    <location>
        <begin position="42"/>
        <end position="132"/>
    </location>
</feature>
<dbReference type="Proteomes" id="UP000287547">
    <property type="component" value="Unassembled WGS sequence"/>
</dbReference>
<comment type="similarity">
    <text evidence="1">Belongs to the UPF0312 family.</text>
</comment>
<organism evidence="4 5">
    <name type="scientific">Kibdelosporangium aridum</name>
    <dbReference type="NCBI Taxonomy" id="2030"/>
    <lineage>
        <taxon>Bacteria</taxon>
        <taxon>Bacillati</taxon>
        <taxon>Actinomycetota</taxon>
        <taxon>Actinomycetes</taxon>
        <taxon>Pseudonocardiales</taxon>
        <taxon>Pseudonocardiaceae</taxon>
        <taxon>Kibdelosporangium</taxon>
    </lineage>
</organism>
<evidence type="ECO:0000313" key="4">
    <source>
        <dbReference type="EMBL" id="RSM90427.1"/>
    </source>
</evidence>
<proteinExistence type="inferred from homology"/>
<dbReference type="OrthoDB" id="3622964at2"/>
<protein>
    <recommendedName>
        <fullName evidence="3">Lipid/polyisoprenoid-binding YceI-like domain-containing protein</fullName>
    </recommendedName>
</protein>
<dbReference type="SUPFAM" id="SSF101874">
    <property type="entry name" value="YceI-like"/>
    <property type="match status" value="1"/>
</dbReference>
<evidence type="ECO:0000259" key="3">
    <source>
        <dbReference type="Pfam" id="PF04264"/>
    </source>
</evidence>